<dbReference type="SUPFAM" id="SSF103025">
    <property type="entry name" value="Folate-binding domain"/>
    <property type="match status" value="1"/>
</dbReference>
<evidence type="ECO:0000313" key="2">
    <source>
        <dbReference type="Proteomes" id="UP000326287"/>
    </source>
</evidence>
<dbReference type="Gene3D" id="2.40.30.160">
    <property type="match status" value="1"/>
</dbReference>
<dbReference type="AlphaFoldDB" id="A0A5P9NLZ3"/>
<dbReference type="Gene3D" id="3.30.70.1400">
    <property type="entry name" value="Aminomethyltransferase beta-barrel domains"/>
    <property type="match status" value="1"/>
</dbReference>
<name>A0A5P9NLZ3_9GAMM</name>
<dbReference type="InterPro" id="IPR017703">
    <property type="entry name" value="YgfZ/GCV_T_CS"/>
</dbReference>
<proteinExistence type="predicted"/>
<accession>A0A5P9NLZ3</accession>
<dbReference type="PANTHER" id="PTHR22602">
    <property type="entry name" value="TRANSFERASE CAF17, MITOCHONDRIAL-RELATED"/>
    <property type="match status" value="1"/>
</dbReference>
<dbReference type="OrthoDB" id="9796287at2"/>
<protein>
    <submittedName>
        <fullName evidence="1">Folate-binding protein</fullName>
    </submittedName>
</protein>
<gene>
    <name evidence="1" type="ORF">EY643_13130</name>
</gene>
<keyword evidence="2" id="KW-1185">Reference proteome</keyword>
<dbReference type="PANTHER" id="PTHR22602:SF0">
    <property type="entry name" value="TRANSFERASE CAF17, MITOCHONDRIAL-RELATED"/>
    <property type="match status" value="1"/>
</dbReference>
<sequence length="335" mass="35910">MRSAGERLTENAIAPMMGAPDLEVLTLSAHYALLEQETLLHINGPDTLTFLQGQTTCDSSVITADQAAAGAYCTPKGRMVCDFVLGQLGPEHYALRLRSSVAPATVSTLGKYIVFSKADINSERKDWQVVALWGSGVASALAALGMTPPGERYQASSDDGYVLIQLDEAGNFFEAWIDMEQHADHFEALQDALEESSADTWNSLQICAGLGRVEGATSEDFLPQDLNYDITGHVNFTKGCYTGQEIVARLHYRGKAKRRAYPVALNNTEALAAGTPLFNEGGSQSVGSVVNSARDGERTVCLVSATSNGLAQGLRVDGDEGPVMEPLELPYSLEV</sequence>
<dbReference type="Gene3D" id="3.30.70.1630">
    <property type="match status" value="1"/>
</dbReference>
<dbReference type="EMBL" id="CP036422">
    <property type="protein sequence ID" value="QFU76525.1"/>
    <property type="molecule type" value="Genomic_DNA"/>
</dbReference>
<dbReference type="InterPro" id="IPR045179">
    <property type="entry name" value="YgfZ/GcvT"/>
</dbReference>
<dbReference type="KEGG" id="halc:EY643_13130"/>
<evidence type="ECO:0000313" key="1">
    <source>
        <dbReference type="EMBL" id="QFU76525.1"/>
    </source>
</evidence>
<organism evidence="1 2">
    <name type="scientific">Halioglobus maricola</name>
    <dbReference type="NCBI Taxonomy" id="2601894"/>
    <lineage>
        <taxon>Bacteria</taxon>
        <taxon>Pseudomonadati</taxon>
        <taxon>Pseudomonadota</taxon>
        <taxon>Gammaproteobacteria</taxon>
        <taxon>Cellvibrionales</taxon>
        <taxon>Halieaceae</taxon>
        <taxon>Halioglobus</taxon>
    </lineage>
</organism>
<dbReference type="NCBIfam" id="TIGR03317">
    <property type="entry name" value="ygfZ_signature"/>
    <property type="match status" value="1"/>
</dbReference>
<dbReference type="GO" id="GO:0016226">
    <property type="term" value="P:iron-sulfur cluster assembly"/>
    <property type="evidence" value="ECO:0007669"/>
    <property type="project" value="TreeGrafter"/>
</dbReference>
<dbReference type="Proteomes" id="UP000326287">
    <property type="component" value="Chromosome"/>
</dbReference>
<reference evidence="1 2" key="1">
    <citation type="submission" date="2019-02" db="EMBL/GenBank/DDBJ databases">
        <authorList>
            <person name="Li S.-H."/>
        </authorList>
    </citation>
    <scope>NUCLEOTIDE SEQUENCE [LARGE SCALE GENOMIC DNA]</scope>
    <source>
        <strain evidence="1 2">IMCC14385</strain>
    </source>
</reference>